<dbReference type="Gramene" id="KQK21072">
    <property type="protein sequence ID" value="KQK21072"/>
    <property type="gene ID" value="BRADI_1g58550v3"/>
</dbReference>
<dbReference type="GeneID" id="104582332"/>
<keyword evidence="1" id="KW-0863">Zinc-finger</keyword>
<feature type="domain" description="C2H2-type" evidence="3">
    <location>
        <begin position="60"/>
        <end position="87"/>
    </location>
</feature>
<sequence>MESSRARPWQFHAQAAAAAAELWLSLAPAGSIQVIRSREDQLAEAATPTARVGGKDVRLFQCLFCDRTFLKSQALGGHQNAHRKDHRLAAGFSDPYGEEGEDQAHYYGHGHGPFAGLASHAGHGHGPPVDGGSGRWAAAAGRGAAPRLPETAAGAVAVDMQMQMQMLSRPRASVSGAGAGETLDLELRL</sequence>
<dbReference type="OMA" id="EDQAHYY"/>
<evidence type="ECO:0000256" key="1">
    <source>
        <dbReference type="PROSITE-ProRule" id="PRU00042"/>
    </source>
</evidence>
<reference evidence="4 5" key="1">
    <citation type="journal article" date="2010" name="Nature">
        <title>Genome sequencing and analysis of the model grass Brachypodium distachyon.</title>
        <authorList>
            <consortium name="International Brachypodium Initiative"/>
        </authorList>
    </citation>
    <scope>NUCLEOTIDE SEQUENCE [LARGE SCALE GENOMIC DNA]</scope>
    <source>
        <strain evidence="4">Bd21</strain>
        <strain evidence="5">cv. Bd21</strain>
    </source>
</reference>
<dbReference type="PROSITE" id="PS00028">
    <property type="entry name" value="ZINC_FINGER_C2H2_1"/>
    <property type="match status" value="1"/>
</dbReference>
<dbReference type="RefSeq" id="XP_010230097.1">
    <property type="nucleotide sequence ID" value="XM_010231795.3"/>
</dbReference>
<reference evidence="4" key="2">
    <citation type="submission" date="2017-06" db="EMBL/GenBank/DDBJ databases">
        <title>WGS assembly of Brachypodium distachyon.</title>
        <authorList>
            <consortium name="The International Brachypodium Initiative"/>
            <person name="Lucas S."/>
            <person name="Harmon-Smith M."/>
            <person name="Lail K."/>
            <person name="Tice H."/>
            <person name="Grimwood J."/>
            <person name="Bruce D."/>
            <person name="Barry K."/>
            <person name="Shu S."/>
            <person name="Lindquist E."/>
            <person name="Wang M."/>
            <person name="Pitluck S."/>
            <person name="Vogel J.P."/>
            <person name="Garvin D.F."/>
            <person name="Mockler T.C."/>
            <person name="Schmutz J."/>
            <person name="Rokhsar D."/>
            <person name="Bevan M.W."/>
        </authorList>
    </citation>
    <scope>NUCLEOTIDE SEQUENCE</scope>
    <source>
        <strain evidence="4">Bd21</strain>
    </source>
</reference>
<accession>I1H442</accession>
<dbReference type="EnsemblPlants" id="KQK21072">
    <property type="protein sequence ID" value="KQK21072"/>
    <property type="gene ID" value="BRADI_1g58550v3"/>
</dbReference>
<dbReference type="AlphaFoldDB" id="I1H442"/>
<proteinExistence type="predicted"/>
<dbReference type="OrthoDB" id="692117at2759"/>
<dbReference type="EMBL" id="CM000880">
    <property type="protein sequence ID" value="KQK21072.1"/>
    <property type="molecule type" value="Genomic_DNA"/>
</dbReference>
<keyword evidence="1" id="KW-0479">Metal-binding</keyword>
<dbReference type="PANTHER" id="PTHR45730">
    <property type="entry name" value="ZINC FINGER PROTEIN JAGGED"/>
    <property type="match status" value="1"/>
</dbReference>
<dbReference type="InterPro" id="IPR036236">
    <property type="entry name" value="Znf_C2H2_sf"/>
</dbReference>
<reference evidence="5" key="3">
    <citation type="submission" date="2018-08" db="UniProtKB">
        <authorList>
            <consortium name="EnsemblPlants"/>
        </authorList>
    </citation>
    <scope>IDENTIFICATION</scope>
    <source>
        <strain evidence="5">cv. Bd21</strain>
    </source>
</reference>
<dbReference type="KEGG" id="bdi:104582332"/>
<feature type="region of interest" description="Disordered" evidence="2">
    <location>
        <begin position="117"/>
        <end position="143"/>
    </location>
</feature>
<dbReference type="Proteomes" id="UP000008810">
    <property type="component" value="Chromosome 1"/>
</dbReference>
<dbReference type="SUPFAM" id="SSF57667">
    <property type="entry name" value="beta-beta-alpha zinc fingers"/>
    <property type="match status" value="1"/>
</dbReference>
<evidence type="ECO:0000313" key="4">
    <source>
        <dbReference type="EMBL" id="KQK21072.1"/>
    </source>
</evidence>
<dbReference type="InterPro" id="IPR045320">
    <property type="entry name" value="JAGGED/SL1-like"/>
</dbReference>
<dbReference type="GO" id="GO:0008270">
    <property type="term" value="F:zinc ion binding"/>
    <property type="evidence" value="ECO:0007669"/>
    <property type="project" value="UniProtKB-KW"/>
</dbReference>
<gene>
    <name evidence="5" type="primary">LOC104582332</name>
    <name evidence="4" type="ORF">BRADI_1g58550v3</name>
</gene>
<organism evidence="4">
    <name type="scientific">Brachypodium distachyon</name>
    <name type="common">Purple false brome</name>
    <name type="synonym">Trachynia distachya</name>
    <dbReference type="NCBI Taxonomy" id="15368"/>
    <lineage>
        <taxon>Eukaryota</taxon>
        <taxon>Viridiplantae</taxon>
        <taxon>Streptophyta</taxon>
        <taxon>Embryophyta</taxon>
        <taxon>Tracheophyta</taxon>
        <taxon>Spermatophyta</taxon>
        <taxon>Magnoliopsida</taxon>
        <taxon>Liliopsida</taxon>
        <taxon>Poales</taxon>
        <taxon>Poaceae</taxon>
        <taxon>BOP clade</taxon>
        <taxon>Pooideae</taxon>
        <taxon>Stipodae</taxon>
        <taxon>Brachypodieae</taxon>
        <taxon>Brachypodium</taxon>
    </lineage>
</organism>
<dbReference type="InterPro" id="IPR013087">
    <property type="entry name" value="Znf_C2H2_type"/>
</dbReference>
<evidence type="ECO:0000313" key="5">
    <source>
        <dbReference type="EnsemblPlants" id="KQK21072"/>
    </source>
</evidence>
<dbReference type="STRING" id="15368.I1H442"/>
<dbReference type="GO" id="GO:0003700">
    <property type="term" value="F:DNA-binding transcription factor activity"/>
    <property type="evidence" value="ECO:0007669"/>
    <property type="project" value="InterPro"/>
</dbReference>
<evidence type="ECO:0000313" key="6">
    <source>
        <dbReference type="Proteomes" id="UP000008810"/>
    </source>
</evidence>
<evidence type="ECO:0000256" key="2">
    <source>
        <dbReference type="SAM" id="MobiDB-lite"/>
    </source>
</evidence>
<name>I1H442_BRADI</name>
<keyword evidence="1" id="KW-0862">Zinc</keyword>
<dbReference type="PROSITE" id="PS50157">
    <property type="entry name" value="ZINC_FINGER_C2H2_2"/>
    <property type="match status" value="1"/>
</dbReference>
<evidence type="ECO:0000259" key="3">
    <source>
        <dbReference type="PROSITE" id="PS50157"/>
    </source>
</evidence>
<dbReference type="HOGENOM" id="CLU_084324_1_0_1"/>
<protein>
    <recommendedName>
        <fullName evidence="3">C2H2-type domain-containing protein</fullName>
    </recommendedName>
</protein>
<dbReference type="PANTHER" id="PTHR45730:SF108">
    <property type="entry name" value="PROTEIN LATE FLOWERING"/>
    <property type="match status" value="1"/>
</dbReference>
<dbReference type="eggNOG" id="ENOG502S0QT">
    <property type="taxonomic scope" value="Eukaryota"/>
</dbReference>
<keyword evidence="6" id="KW-1185">Reference proteome</keyword>